<dbReference type="InterPro" id="IPR009511">
    <property type="entry name" value="MAD1/Cdc20-bound-Mad2-bd"/>
</dbReference>
<dbReference type="Gene3D" id="3.30.900.20">
    <property type="match status" value="1"/>
</dbReference>
<dbReference type="Proteomes" id="UP001172457">
    <property type="component" value="Chromosome 6"/>
</dbReference>
<proteinExistence type="predicted"/>
<dbReference type="PANTHER" id="PTHR15681:SF1">
    <property type="entry name" value="MAD2L1-BINDING PROTEIN"/>
    <property type="match status" value="1"/>
</dbReference>
<dbReference type="GO" id="GO:0007096">
    <property type="term" value="P:regulation of exit from mitosis"/>
    <property type="evidence" value="ECO:0007669"/>
    <property type="project" value="InterPro"/>
</dbReference>
<gene>
    <name evidence="1" type="ORF">OSB04_022937</name>
</gene>
<organism evidence="1 2">
    <name type="scientific">Centaurea solstitialis</name>
    <name type="common">yellow star-thistle</name>
    <dbReference type="NCBI Taxonomy" id="347529"/>
    <lineage>
        <taxon>Eukaryota</taxon>
        <taxon>Viridiplantae</taxon>
        <taxon>Streptophyta</taxon>
        <taxon>Embryophyta</taxon>
        <taxon>Tracheophyta</taxon>
        <taxon>Spermatophyta</taxon>
        <taxon>Magnoliopsida</taxon>
        <taxon>eudicotyledons</taxon>
        <taxon>Gunneridae</taxon>
        <taxon>Pentapetalae</taxon>
        <taxon>asterids</taxon>
        <taxon>campanulids</taxon>
        <taxon>Asterales</taxon>
        <taxon>Asteraceae</taxon>
        <taxon>Carduoideae</taxon>
        <taxon>Cardueae</taxon>
        <taxon>Centaureinae</taxon>
        <taxon>Centaurea</taxon>
    </lineage>
</organism>
<sequence>MEAEGRSEMEFTDLQIAADSIDVSVMFHVVMETLGFVLYMHQQIPAVLQDINHEFDALHTEYKDLEVVLAQTEIKAAQRRVQNGRKREVKHGIKRFEKLMKTVASIQTALQLVFSEMPHIETVILGSPIRARHVYELCFSHGHDALSEGCDFTRTRAADAISRKEIERGCNDGIRCMEWEDEECTLKVFAKCAHENKLKKLMKSTPVKKWCFTHSNGSPLQQVIRILVSKGVGSDSYAGPSKLFLLVKACSSFNMPLHFLPKRDFRYNKKIMPTRVRIKCRNQNREIHALNYDPQPADSDYI</sequence>
<evidence type="ECO:0000313" key="1">
    <source>
        <dbReference type="EMBL" id="KAJ9543230.1"/>
    </source>
</evidence>
<dbReference type="AlphaFoldDB" id="A0AA38W8X8"/>
<comment type="caution">
    <text evidence="1">The sequence shown here is derived from an EMBL/GenBank/DDBJ whole genome shotgun (WGS) entry which is preliminary data.</text>
</comment>
<dbReference type="EMBL" id="JARYMX010000006">
    <property type="protein sequence ID" value="KAJ9543230.1"/>
    <property type="molecule type" value="Genomic_DNA"/>
</dbReference>
<evidence type="ECO:0000313" key="2">
    <source>
        <dbReference type="Proteomes" id="UP001172457"/>
    </source>
</evidence>
<name>A0AA38W8X8_9ASTR</name>
<reference evidence="1" key="1">
    <citation type="submission" date="2023-03" db="EMBL/GenBank/DDBJ databases">
        <title>Chromosome-scale reference genome and RAD-based genetic map of yellow starthistle (Centaurea solstitialis) reveal putative structural variation and QTLs associated with invader traits.</title>
        <authorList>
            <person name="Reatini B."/>
            <person name="Cang F.A."/>
            <person name="Jiang Q."/>
            <person name="Mckibben M.T.W."/>
            <person name="Barker M.S."/>
            <person name="Rieseberg L.H."/>
            <person name="Dlugosch K.M."/>
        </authorList>
    </citation>
    <scope>NUCLEOTIDE SEQUENCE</scope>
    <source>
        <strain evidence="1">CAN-66</strain>
        <tissue evidence="1">Leaf</tissue>
    </source>
</reference>
<accession>A0AA38W8X8</accession>
<dbReference type="PANTHER" id="PTHR15681">
    <property type="entry name" value="MAD2L1-BINDING PROTEIN"/>
    <property type="match status" value="1"/>
</dbReference>
<feature type="non-terminal residue" evidence="1">
    <location>
        <position position="302"/>
    </location>
</feature>
<protein>
    <submittedName>
        <fullName evidence="1">Uncharacterized protein</fullName>
    </submittedName>
</protein>
<dbReference type="GO" id="GO:0005634">
    <property type="term" value="C:nucleus"/>
    <property type="evidence" value="ECO:0007669"/>
    <property type="project" value="InterPro"/>
</dbReference>
<dbReference type="InterPro" id="IPR053729">
    <property type="entry name" value="MAD2L1BP_domain_sf"/>
</dbReference>
<keyword evidence="2" id="KW-1185">Reference proteome</keyword>